<sequence length="140" mass="16105">MNRVSCLLLVAIRFLLANDIQSVQTPITPQLSEELSRTSLESFIRINIVMKEQINSDILYSNVQSLSKENRRQFVKNELKYFAQNTQGDILNQLFILENTGQVKDVTSLWITNVINCYVTPEVIKTLSSRSDVTRIDHDE</sequence>
<evidence type="ECO:0000313" key="1">
    <source>
        <dbReference type="EMBL" id="SVA96642.1"/>
    </source>
</evidence>
<dbReference type="EMBL" id="UINC01023947">
    <property type="protein sequence ID" value="SVA96642.1"/>
    <property type="molecule type" value="Genomic_DNA"/>
</dbReference>
<accession>A0A382A6A6</accession>
<feature type="non-terminal residue" evidence="1">
    <location>
        <position position="140"/>
    </location>
</feature>
<proteinExistence type="predicted"/>
<reference evidence="1" key="1">
    <citation type="submission" date="2018-05" db="EMBL/GenBank/DDBJ databases">
        <authorList>
            <person name="Lanie J.A."/>
            <person name="Ng W.-L."/>
            <person name="Kazmierczak K.M."/>
            <person name="Andrzejewski T.M."/>
            <person name="Davidsen T.M."/>
            <person name="Wayne K.J."/>
            <person name="Tettelin H."/>
            <person name="Glass J.I."/>
            <person name="Rusch D."/>
            <person name="Podicherti R."/>
            <person name="Tsui H.-C.T."/>
            <person name="Winkler M.E."/>
        </authorList>
    </citation>
    <scope>NUCLEOTIDE SEQUENCE</scope>
</reference>
<name>A0A382A6A6_9ZZZZ</name>
<organism evidence="1">
    <name type="scientific">marine metagenome</name>
    <dbReference type="NCBI Taxonomy" id="408172"/>
    <lineage>
        <taxon>unclassified sequences</taxon>
        <taxon>metagenomes</taxon>
        <taxon>ecological metagenomes</taxon>
    </lineage>
</organism>
<protein>
    <submittedName>
        <fullName evidence="1">Uncharacterized protein</fullName>
    </submittedName>
</protein>
<gene>
    <name evidence="1" type="ORF">METZ01_LOCUS149496</name>
</gene>
<dbReference type="AlphaFoldDB" id="A0A382A6A6"/>